<dbReference type="Proteomes" id="UP000024547">
    <property type="component" value="Unassembled WGS sequence"/>
</dbReference>
<proteinExistence type="predicted"/>
<comment type="caution">
    <text evidence="1">The sequence shown here is derived from an EMBL/GenBank/DDBJ whole genome shotgun (WGS) entry which is preliminary data.</text>
</comment>
<organism evidence="1 2">
    <name type="scientific">Hyphomonas atlantica</name>
    <dbReference type="NCBI Taxonomy" id="1280948"/>
    <lineage>
        <taxon>Bacteria</taxon>
        <taxon>Pseudomonadati</taxon>
        <taxon>Pseudomonadota</taxon>
        <taxon>Alphaproteobacteria</taxon>
        <taxon>Hyphomonadales</taxon>
        <taxon>Hyphomonadaceae</taxon>
        <taxon>Hyphomonas</taxon>
    </lineage>
</organism>
<protein>
    <submittedName>
        <fullName evidence="1">Uncharacterized protein</fullName>
    </submittedName>
</protein>
<sequence length="66" mass="7165">MRASRVTGFLAASSFDFAQAWRGQTSHCDVPEKARSARAGLLLLAASSFDFAQDESVNEENIASRD</sequence>
<name>A0A059EBJ2_9PROT</name>
<dbReference type="EMBL" id="AWFH01000001">
    <property type="protein sequence ID" value="KCZ65076.1"/>
    <property type="molecule type" value="Genomic_DNA"/>
</dbReference>
<dbReference type="STRING" id="1280948.HY36_01480"/>
<reference evidence="1 2" key="1">
    <citation type="journal article" date="2014" name="Antonie Van Leeuwenhoek">
        <title>Hyphomonas beringensis sp. nov. and Hyphomonas chukchiensis sp. nov., isolated from surface seawater of the Bering Sea and Chukchi Sea.</title>
        <authorList>
            <person name="Li C."/>
            <person name="Lai Q."/>
            <person name="Li G."/>
            <person name="Dong C."/>
            <person name="Wang J."/>
            <person name="Liao Y."/>
            <person name="Shao Z."/>
        </authorList>
    </citation>
    <scope>NUCLEOTIDE SEQUENCE [LARGE SCALE GENOMIC DNA]</scope>
    <source>
        <strain evidence="1 2">22II1-22F38</strain>
    </source>
</reference>
<dbReference type="AlphaFoldDB" id="A0A059EBJ2"/>
<keyword evidence="2" id="KW-1185">Reference proteome</keyword>
<evidence type="ECO:0000313" key="2">
    <source>
        <dbReference type="Proteomes" id="UP000024547"/>
    </source>
</evidence>
<gene>
    <name evidence="1" type="ORF">HY36_01480</name>
</gene>
<accession>A0A059EBJ2</accession>
<evidence type="ECO:0000313" key="1">
    <source>
        <dbReference type="EMBL" id="KCZ65076.1"/>
    </source>
</evidence>